<dbReference type="Gene3D" id="3.30.2310.50">
    <property type="entry name" value="Protein of unknown function (DUF3228), domain 1"/>
    <property type="match status" value="2"/>
</dbReference>
<evidence type="ECO:0000313" key="2">
    <source>
        <dbReference type="Proteomes" id="UP000241890"/>
    </source>
</evidence>
<proteinExistence type="predicted"/>
<comment type="caution">
    <text evidence="1">The sequence shown here is derived from an EMBL/GenBank/DDBJ whole genome shotgun (WGS) entry which is preliminary data.</text>
</comment>
<dbReference type="InParanoid" id="A0A2R5GLT7"/>
<dbReference type="OrthoDB" id="415460at2759"/>
<accession>A0A2R5GLT7</accession>
<evidence type="ECO:0000313" key="1">
    <source>
        <dbReference type="EMBL" id="GBG28834.1"/>
    </source>
</evidence>
<protein>
    <recommendedName>
        <fullName evidence="3">Flagellar associated protein</fullName>
    </recommendedName>
</protein>
<sequence>MQKFVTLDKFAHRQFVAAKEMATRAAPVGKIAFDKQAFEDKVNEEIERRGGLDACLEPGYAPFCKHVFMKNFCGARTLDLAITEGNKHLLRTAYEARREGELPVLARFFDVADIDEVPEAEMLDIILYSREQINVENKSMGEAGDPDEKAPWGIISIKPQNQDKELPMQPITMLRNALGKEEGGSGVPLDKESYLKSVAYWSEHAAIKS</sequence>
<dbReference type="InterPro" id="IPR021610">
    <property type="entry name" value="DUF3228"/>
</dbReference>
<evidence type="ECO:0008006" key="3">
    <source>
        <dbReference type="Google" id="ProtNLM"/>
    </source>
</evidence>
<dbReference type="PANTHER" id="PTHR38666">
    <property type="match status" value="1"/>
</dbReference>
<dbReference type="EMBL" id="BEYU01000049">
    <property type="protein sequence ID" value="GBG28834.1"/>
    <property type="molecule type" value="Genomic_DNA"/>
</dbReference>
<gene>
    <name evidence="1" type="ORF">FCC1311_050552</name>
</gene>
<name>A0A2R5GLT7_9STRA</name>
<organism evidence="1 2">
    <name type="scientific">Hondaea fermentalgiana</name>
    <dbReference type="NCBI Taxonomy" id="2315210"/>
    <lineage>
        <taxon>Eukaryota</taxon>
        <taxon>Sar</taxon>
        <taxon>Stramenopiles</taxon>
        <taxon>Bigyra</taxon>
        <taxon>Labyrinthulomycetes</taxon>
        <taxon>Thraustochytrida</taxon>
        <taxon>Thraustochytriidae</taxon>
        <taxon>Hondaea</taxon>
    </lineage>
</organism>
<dbReference type="Pfam" id="PF11539">
    <property type="entry name" value="DUF3228"/>
    <property type="match status" value="1"/>
</dbReference>
<dbReference type="PANTHER" id="PTHR38666:SF2">
    <property type="entry name" value="FLAGELLAR ASSOCIATED PROTEIN"/>
    <property type="match status" value="1"/>
</dbReference>
<dbReference type="Proteomes" id="UP000241890">
    <property type="component" value="Unassembled WGS sequence"/>
</dbReference>
<reference evidence="1 2" key="1">
    <citation type="submission" date="2017-12" db="EMBL/GenBank/DDBJ databases">
        <title>Sequencing, de novo assembly and annotation of complete genome of a new Thraustochytrid species, strain FCC1311.</title>
        <authorList>
            <person name="Sedici K."/>
            <person name="Godart F."/>
            <person name="Aiese Cigliano R."/>
            <person name="Sanseverino W."/>
            <person name="Barakat M."/>
            <person name="Ortet P."/>
            <person name="Marechal E."/>
            <person name="Cagnac O."/>
            <person name="Amato A."/>
        </authorList>
    </citation>
    <scope>NUCLEOTIDE SEQUENCE [LARGE SCALE GENOMIC DNA]</scope>
</reference>
<dbReference type="AlphaFoldDB" id="A0A2R5GLT7"/>
<keyword evidence="2" id="KW-1185">Reference proteome</keyword>